<gene>
    <name evidence="2" type="ORF">OSB04_028834</name>
</gene>
<dbReference type="InterPro" id="IPR043502">
    <property type="entry name" value="DNA/RNA_pol_sf"/>
</dbReference>
<dbReference type="Proteomes" id="UP001172457">
    <property type="component" value="Chromosome 7"/>
</dbReference>
<comment type="caution">
    <text evidence="2">The sequence shown here is derived from an EMBL/GenBank/DDBJ whole genome shotgun (WGS) entry which is preliminary data.</text>
</comment>
<dbReference type="SUPFAM" id="SSF56672">
    <property type="entry name" value="DNA/RNA polymerases"/>
    <property type="match status" value="1"/>
</dbReference>
<reference evidence="2" key="1">
    <citation type="submission" date="2023-03" db="EMBL/GenBank/DDBJ databases">
        <title>Chromosome-scale reference genome and RAD-based genetic map of yellow starthistle (Centaurea solstitialis) reveal putative structural variation and QTLs associated with invader traits.</title>
        <authorList>
            <person name="Reatini B."/>
            <person name="Cang F.A."/>
            <person name="Jiang Q."/>
            <person name="Mckibben M.T.W."/>
            <person name="Barker M.S."/>
            <person name="Rieseberg L.H."/>
            <person name="Dlugosch K.M."/>
        </authorList>
    </citation>
    <scope>NUCLEOTIDE SEQUENCE</scope>
    <source>
        <strain evidence="2">CAN-66</strain>
        <tissue evidence="2">Leaf</tissue>
    </source>
</reference>
<accession>A0AA38SNY6</accession>
<dbReference type="AlphaFoldDB" id="A0AA38SNY6"/>
<name>A0AA38SNY6_9ASTR</name>
<dbReference type="Pfam" id="PF07727">
    <property type="entry name" value="RVT_2"/>
    <property type="match status" value="1"/>
</dbReference>
<dbReference type="EMBL" id="JARYMX010000007">
    <property type="protein sequence ID" value="KAJ9542328.1"/>
    <property type="molecule type" value="Genomic_DNA"/>
</dbReference>
<evidence type="ECO:0000259" key="1">
    <source>
        <dbReference type="Pfam" id="PF07727"/>
    </source>
</evidence>
<evidence type="ECO:0000313" key="3">
    <source>
        <dbReference type="Proteomes" id="UP001172457"/>
    </source>
</evidence>
<protein>
    <recommendedName>
        <fullName evidence="1">Reverse transcriptase Ty1/copia-type domain-containing protein</fullName>
    </recommendedName>
</protein>
<dbReference type="InterPro" id="IPR013103">
    <property type="entry name" value="RVT_2"/>
</dbReference>
<feature type="domain" description="Reverse transcriptase Ty1/copia-type" evidence="1">
    <location>
        <begin position="2"/>
        <end position="98"/>
    </location>
</feature>
<evidence type="ECO:0000313" key="2">
    <source>
        <dbReference type="EMBL" id="KAJ9542328.1"/>
    </source>
</evidence>
<proteinExistence type="predicted"/>
<sequence length="159" mass="17908">MGFSPSISDHSLFIYAHDQDTAYLLLYVDDIVLTTSSERLRKHIISRLSTEFSMKDLGRLSYFLGIAMTRHKDGLFLSQHKYAAEVIKRAGMASCRPSDNTKIIHVLVVLNCLILSHFSPIYSHFGLILTFVGFGGLGTEKYEKGGKTWKLDKLNSEGF</sequence>
<organism evidence="2 3">
    <name type="scientific">Centaurea solstitialis</name>
    <name type="common">yellow star-thistle</name>
    <dbReference type="NCBI Taxonomy" id="347529"/>
    <lineage>
        <taxon>Eukaryota</taxon>
        <taxon>Viridiplantae</taxon>
        <taxon>Streptophyta</taxon>
        <taxon>Embryophyta</taxon>
        <taxon>Tracheophyta</taxon>
        <taxon>Spermatophyta</taxon>
        <taxon>Magnoliopsida</taxon>
        <taxon>eudicotyledons</taxon>
        <taxon>Gunneridae</taxon>
        <taxon>Pentapetalae</taxon>
        <taxon>asterids</taxon>
        <taxon>campanulids</taxon>
        <taxon>Asterales</taxon>
        <taxon>Asteraceae</taxon>
        <taxon>Carduoideae</taxon>
        <taxon>Cardueae</taxon>
        <taxon>Centaureinae</taxon>
        <taxon>Centaurea</taxon>
    </lineage>
</organism>
<keyword evidence="3" id="KW-1185">Reference proteome</keyword>